<dbReference type="InterPro" id="IPR011990">
    <property type="entry name" value="TPR-like_helical_dom_sf"/>
</dbReference>
<evidence type="ECO:0000313" key="1">
    <source>
        <dbReference type="EMBL" id="KAL3404395.1"/>
    </source>
</evidence>
<protein>
    <recommendedName>
        <fullName evidence="3">Tetratricopeptide repeat protein</fullName>
    </recommendedName>
</protein>
<evidence type="ECO:0008006" key="3">
    <source>
        <dbReference type="Google" id="ProtNLM"/>
    </source>
</evidence>
<dbReference type="EMBL" id="JBJJXI010000025">
    <property type="protein sequence ID" value="KAL3404395.1"/>
    <property type="molecule type" value="Genomic_DNA"/>
</dbReference>
<proteinExistence type="predicted"/>
<evidence type="ECO:0000313" key="2">
    <source>
        <dbReference type="Proteomes" id="UP001627154"/>
    </source>
</evidence>
<dbReference type="SUPFAM" id="SSF81901">
    <property type="entry name" value="HCP-like"/>
    <property type="match status" value="1"/>
</dbReference>
<dbReference type="Gene3D" id="1.25.40.10">
    <property type="entry name" value="Tetratricopeptide repeat domain"/>
    <property type="match status" value="1"/>
</dbReference>
<gene>
    <name evidence="1" type="ORF">TKK_002882</name>
</gene>
<organism evidence="1 2">
    <name type="scientific">Trichogramma kaykai</name>
    <dbReference type="NCBI Taxonomy" id="54128"/>
    <lineage>
        <taxon>Eukaryota</taxon>
        <taxon>Metazoa</taxon>
        <taxon>Ecdysozoa</taxon>
        <taxon>Arthropoda</taxon>
        <taxon>Hexapoda</taxon>
        <taxon>Insecta</taxon>
        <taxon>Pterygota</taxon>
        <taxon>Neoptera</taxon>
        <taxon>Endopterygota</taxon>
        <taxon>Hymenoptera</taxon>
        <taxon>Apocrita</taxon>
        <taxon>Proctotrupomorpha</taxon>
        <taxon>Chalcidoidea</taxon>
        <taxon>Trichogrammatidae</taxon>
        <taxon>Trichogramma</taxon>
    </lineage>
</organism>
<comment type="caution">
    <text evidence="1">The sequence shown here is derived from an EMBL/GenBank/DDBJ whole genome shotgun (WGS) entry which is preliminary data.</text>
</comment>
<reference evidence="1 2" key="1">
    <citation type="journal article" date="2024" name="bioRxiv">
        <title>A reference genome for Trichogramma kaykai: A tiny desert-dwelling parasitoid wasp with competing sex-ratio distorters.</title>
        <authorList>
            <person name="Culotta J."/>
            <person name="Lindsey A.R."/>
        </authorList>
    </citation>
    <scope>NUCLEOTIDE SEQUENCE [LARGE SCALE GENOMIC DNA]</scope>
    <source>
        <strain evidence="1 2">KSX58</strain>
    </source>
</reference>
<dbReference type="AlphaFoldDB" id="A0ABD2XGW5"/>
<accession>A0ABD2XGW5</accession>
<dbReference type="Proteomes" id="UP001627154">
    <property type="component" value="Unassembled WGS sequence"/>
</dbReference>
<keyword evidence="2" id="KW-1185">Reference proteome</keyword>
<sequence>MDFESTKNIECPFTWKLDPKHAIAIGNESMLYDYKSSPVGSFIKVNTLAYIRSMQGNFDDAEKLIDEINYVWDFICKRISKENDYSVDVLLHIKYATAFCVYSMSRKKDQAKAMEIKIKDAKNFNSDIEKGTIFGSQAFASYVFLERNIDAALEAAKLAVSYAPNCELWHYINAQCLRTKRRQQKFDLPVSIEEENEFLKCYELSPSVENIIHVARMYKEKKNWEKSSEMYNQLYLKNPTDFNSNLILALHFIGQNDLIKAKNCLDYFEKNSEHKTKAYYHYLGKYYEKSDNYQKAKENYLKALGDSGNFPADMDHLKLIRKISRSKFDYEEIKHLKNMLKRYEGDKINTVFISLNLAMTYLFKSKNLKLAADYFLKAIKINPCDPQLENFQMTYRDKKYNIFDLISRNILTENENSYGITLKELKNYCTEYNNQAGKNNVPD</sequence>
<name>A0ABD2XGW5_9HYME</name>